<feature type="chain" id="PRO_5019248678" evidence="1">
    <location>
        <begin position="28"/>
        <end position="532"/>
    </location>
</feature>
<feature type="signal peptide" evidence="1">
    <location>
        <begin position="1"/>
        <end position="27"/>
    </location>
</feature>
<evidence type="ECO:0000313" key="6">
    <source>
        <dbReference type="EMBL" id="RVU29630.1"/>
    </source>
</evidence>
<dbReference type="InterPro" id="IPR015182">
    <property type="entry name" value="QH-AmDH_asu_heme-bd_dom"/>
</dbReference>
<dbReference type="RefSeq" id="WP_127695495.1">
    <property type="nucleotide sequence ID" value="NZ_SACQ01000008.1"/>
</dbReference>
<keyword evidence="7" id="KW-1185">Reference proteome</keyword>
<dbReference type="Pfam" id="PF09098">
    <property type="entry name" value="Dehyd-heme_bind"/>
    <property type="match status" value="1"/>
</dbReference>
<dbReference type="SUPFAM" id="SSF81296">
    <property type="entry name" value="E set domains"/>
    <property type="match status" value="2"/>
</dbReference>
<sequence>MKNRNLPRLAGGVMVAGMLLPTTSSYAADAEQIIRDNCLLCHSEENASAPQFSRMSHQRKTPEGWLMTIARMQLMHGLKITDEERRTLVKYFADRQGLAPEETAGSRYAMERRLNTMESFESADFEQMCARCHSGARVALQRRPAQEWEKLVHFHLGQWPSLEYQAMARDRDWFDIALEKMVPELTSSYPLQSSAWESWKAAPKADLAGRWSFSGQLPGKGDLHGTMTVVAKQGDRYEVSVDGQYADGSPIKGSGRAIVYTGYEWRADLTIDGVKVRQVFAASKSGQQLTGRMFEAVHDEVGADIVAVREGSAPMLLDVQPEYIRAGSRAQLTLVGTGLGEQVSLGDGLQVVKELYRDDNKVVVEVMADAGASEGARQVSAGSANGASVNVFSSIDQVKVVPEFAVGRVGGNGGSTPKYNAQFQAEAWANGPDGKAGTEDDWRIGFVPASWHVEPFDERAKADRDTEFAGVMDARTGKFTTGAAGPNPERKMSTNNAGNLKVVAAVKEGSETLTADGQLIVTVQRWNNPPLP</sequence>
<evidence type="ECO:0000256" key="1">
    <source>
        <dbReference type="SAM" id="SignalP"/>
    </source>
</evidence>
<dbReference type="SUPFAM" id="SSF46626">
    <property type="entry name" value="Cytochrome c"/>
    <property type="match status" value="2"/>
</dbReference>
<dbReference type="SUPFAM" id="SSF69298">
    <property type="entry name" value="Quinohemoprotein amine dehydrogenase A chain, domain 3"/>
    <property type="match status" value="1"/>
</dbReference>
<keyword evidence="1" id="KW-0732">Signal</keyword>
<evidence type="ECO:0000259" key="2">
    <source>
        <dbReference type="Pfam" id="PF09098"/>
    </source>
</evidence>
<gene>
    <name evidence="6" type="primary">peaA</name>
    <name evidence="6" type="ORF">EOE65_15805</name>
</gene>
<dbReference type="Pfam" id="PF14930">
    <property type="entry name" value="Qn_am_d_aII"/>
    <property type="match status" value="1"/>
</dbReference>
<dbReference type="InterPro" id="IPR009111">
    <property type="entry name" value="QH-AmDH_asu_dom2"/>
</dbReference>
<dbReference type="InterPro" id="IPR036909">
    <property type="entry name" value="Cyt_c-like_dom_sf"/>
</dbReference>
<dbReference type="NCBIfam" id="TIGR03908">
    <property type="entry name" value="QH_alpha"/>
    <property type="match status" value="1"/>
</dbReference>
<feature type="domain" description="Quinohemoprotein amine dehydrogenase alpha subunit haem binding" evidence="2">
    <location>
        <begin position="29"/>
        <end position="196"/>
    </location>
</feature>
<dbReference type="InterPro" id="IPR036718">
    <property type="entry name" value="H-AmDH_asu_dom2_sf"/>
</dbReference>
<evidence type="ECO:0000313" key="7">
    <source>
        <dbReference type="Proteomes" id="UP000282818"/>
    </source>
</evidence>
<feature type="domain" description="Quinohemoprotein amine dehydrogenase alpha subunit" evidence="5">
    <location>
        <begin position="206"/>
        <end position="309"/>
    </location>
</feature>
<dbReference type="AlphaFoldDB" id="A0A437Q556"/>
<comment type="caution">
    <text evidence="6">The sequence shown here is derived from an EMBL/GenBank/DDBJ whole genome shotgun (WGS) entry which is preliminary data.</text>
</comment>
<dbReference type="Gene3D" id="2.40.128.120">
    <property type="entry name" value="Quinohemoprotein amine dehydrogenase alpha subunit, domain 2"/>
    <property type="match status" value="1"/>
</dbReference>
<feature type="domain" description="Quinohemoprotein amine dehydrogenase alpha subunit" evidence="4">
    <location>
        <begin position="398"/>
        <end position="531"/>
    </location>
</feature>
<dbReference type="Gene3D" id="1.10.760.10">
    <property type="entry name" value="Cytochrome c-like domain"/>
    <property type="match status" value="1"/>
</dbReference>
<evidence type="ECO:0000259" key="5">
    <source>
        <dbReference type="Pfam" id="PF14930"/>
    </source>
</evidence>
<proteinExistence type="predicted"/>
<dbReference type="Gene3D" id="2.60.40.10">
    <property type="entry name" value="Immunoglobulins"/>
    <property type="match status" value="2"/>
</dbReference>
<organism evidence="6 7">
    <name type="scientific">Neptunomonas marina</name>
    <dbReference type="NCBI Taxonomy" id="1815562"/>
    <lineage>
        <taxon>Bacteria</taxon>
        <taxon>Pseudomonadati</taxon>
        <taxon>Pseudomonadota</taxon>
        <taxon>Gammaproteobacteria</taxon>
        <taxon>Oceanospirillales</taxon>
        <taxon>Oceanospirillaceae</taxon>
        <taxon>Neptunomonas</taxon>
    </lineage>
</organism>
<dbReference type="Proteomes" id="UP000282818">
    <property type="component" value="Unassembled WGS sequence"/>
</dbReference>
<reference evidence="6 7" key="1">
    <citation type="submission" date="2019-01" db="EMBL/GenBank/DDBJ databases">
        <authorList>
            <person name="Chen W.-M."/>
        </authorList>
    </citation>
    <scope>NUCLEOTIDE SEQUENCE [LARGE SCALE GENOMIC DNA]</scope>
    <source>
        <strain evidence="6 7">HPM-16</strain>
    </source>
</reference>
<evidence type="ECO:0000259" key="4">
    <source>
        <dbReference type="Pfam" id="PF09100"/>
    </source>
</evidence>
<dbReference type="InterPro" id="IPR013783">
    <property type="entry name" value="Ig-like_fold"/>
</dbReference>
<feature type="domain" description="Quinohemoprotein amine dehydrogenase alpha subunit" evidence="3">
    <location>
        <begin position="314"/>
        <end position="392"/>
    </location>
</feature>
<dbReference type="Pfam" id="PF09100">
    <property type="entry name" value="Qn_am_d_aIV"/>
    <property type="match status" value="1"/>
</dbReference>
<name>A0A437Q556_9GAMM</name>
<dbReference type="InterPro" id="IPR015183">
    <property type="entry name" value="QH-AmDH_asu_dom_III"/>
</dbReference>
<dbReference type="Pfam" id="PF09099">
    <property type="entry name" value="Qn_am_d_aIII"/>
    <property type="match status" value="1"/>
</dbReference>
<dbReference type="InterPro" id="IPR015184">
    <property type="entry name" value="QH-AmDH_asu_dom_IV"/>
</dbReference>
<dbReference type="InterPro" id="IPR014756">
    <property type="entry name" value="Ig_E-set"/>
</dbReference>
<protein>
    <submittedName>
        <fullName evidence="6">Quinohemoprotein amine dehydrogenase subunit alpha</fullName>
    </submittedName>
</protein>
<dbReference type="InterPro" id="IPR023887">
    <property type="entry name" value="QH-AmDH_asu"/>
</dbReference>
<evidence type="ECO:0000259" key="3">
    <source>
        <dbReference type="Pfam" id="PF09099"/>
    </source>
</evidence>
<dbReference type="EMBL" id="SACQ01000008">
    <property type="protein sequence ID" value="RVU29630.1"/>
    <property type="molecule type" value="Genomic_DNA"/>
</dbReference>
<dbReference type="GO" id="GO:0009055">
    <property type="term" value="F:electron transfer activity"/>
    <property type="evidence" value="ECO:0007669"/>
    <property type="project" value="InterPro"/>
</dbReference>
<dbReference type="GO" id="GO:0020037">
    <property type="term" value="F:heme binding"/>
    <property type="evidence" value="ECO:0007669"/>
    <property type="project" value="InterPro"/>
</dbReference>
<accession>A0A437Q556</accession>